<sequence>MQRPVLRNAPTRSMLFSLAMCVILPLFVNCVHEIGLLISTAFKNRLLPSRNFRHNSALVDVLRNRSPSLTLNVQMERPTQDHHITSFEGTIAPSENDEGRDGRALTINEERTVEQRKNDGGDDEYSSQRSLVTGGRSCPESAELPAEPRPSEKRSVSDDLDPLEAIFVCRSWPTSQKKVERYVARYLHKAHRRMEGEEVESAKNEFSMMTRFREDSEQYFPWDAIAVVLR</sequence>
<organism evidence="2 3">
    <name type="scientific">Sphaerosporella brunnea</name>
    <dbReference type="NCBI Taxonomy" id="1250544"/>
    <lineage>
        <taxon>Eukaryota</taxon>
        <taxon>Fungi</taxon>
        <taxon>Dikarya</taxon>
        <taxon>Ascomycota</taxon>
        <taxon>Pezizomycotina</taxon>
        <taxon>Pezizomycetes</taxon>
        <taxon>Pezizales</taxon>
        <taxon>Pyronemataceae</taxon>
        <taxon>Sphaerosporella</taxon>
    </lineage>
</organism>
<protein>
    <submittedName>
        <fullName evidence="2">Uncharacterized protein</fullName>
    </submittedName>
</protein>
<evidence type="ECO:0000313" key="3">
    <source>
        <dbReference type="Proteomes" id="UP000326924"/>
    </source>
</evidence>
<gene>
    <name evidence="2" type="ORF">FN846DRAFT_927210</name>
</gene>
<evidence type="ECO:0000313" key="2">
    <source>
        <dbReference type="EMBL" id="KAA8914268.1"/>
    </source>
</evidence>
<evidence type="ECO:0000256" key="1">
    <source>
        <dbReference type="SAM" id="MobiDB-lite"/>
    </source>
</evidence>
<comment type="caution">
    <text evidence="2">The sequence shown here is derived from an EMBL/GenBank/DDBJ whole genome shotgun (WGS) entry which is preliminary data.</text>
</comment>
<accession>A0A5J5FBA8</accession>
<dbReference type="InParanoid" id="A0A5J5FBA8"/>
<name>A0A5J5FBA8_9PEZI</name>
<dbReference type="AlphaFoldDB" id="A0A5J5FBA8"/>
<proteinExistence type="predicted"/>
<keyword evidence="3" id="KW-1185">Reference proteome</keyword>
<feature type="region of interest" description="Disordered" evidence="1">
    <location>
        <begin position="114"/>
        <end position="157"/>
    </location>
</feature>
<dbReference type="Proteomes" id="UP000326924">
    <property type="component" value="Unassembled WGS sequence"/>
</dbReference>
<feature type="region of interest" description="Disordered" evidence="1">
    <location>
        <begin position="79"/>
        <end position="102"/>
    </location>
</feature>
<reference evidence="2 3" key="1">
    <citation type="submission" date="2019-09" db="EMBL/GenBank/DDBJ databases">
        <title>Draft genome of the ectomycorrhizal ascomycete Sphaerosporella brunnea.</title>
        <authorList>
            <consortium name="DOE Joint Genome Institute"/>
            <person name="Benucci G.M."/>
            <person name="Marozzi G."/>
            <person name="Antonielli L."/>
            <person name="Sanchez S."/>
            <person name="Marco P."/>
            <person name="Wang X."/>
            <person name="Falini L.B."/>
            <person name="Barry K."/>
            <person name="Haridas S."/>
            <person name="Lipzen A."/>
            <person name="Labutti K."/>
            <person name="Grigoriev I.V."/>
            <person name="Murat C."/>
            <person name="Martin F."/>
            <person name="Albertini E."/>
            <person name="Donnini D."/>
            <person name="Bonito G."/>
        </authorList>
    </citation>
    <scope>NUCLEOTIDE SEQUENCE [LARGE SCALE GENOMIC DNA]</scope>
    <source>
        <strain evidence="2 3">Sb_GMNB300</strain>
    </source>
</reference>
<dbReference type="EMBL" id="VXIS01000007">
    <property type="protein sequence ID" value="KAA8914268.1"/>
    <property type="molecule type" value="Genomic_DNA"/>
</dbReference>